<keyword evidence="2" id="KW-1185">Reference proteome</keyword>
<protein>
    <submittedName>
        <fullName evidence="1">Uncharacterized protein</fullName>
    </submittedName>
</protein>
<dbReference type="AlphaFoldDB" id="A0A1B2HGS3"/>
<proteinExistence type="predicted"/>
<dbReference type="KEGG" id="led:BBK82_13325"/>
<evidence type="ECO:0000313" key="2">
    <source>
        <dbReference type="Proteomes" id="UP000093053"/>
    </source>
</evidence>
<name>A0A1B2HGS3_9PSEU</name>
<gene>
    <name evidence="1" type="ORF">BBK82_13325</name>
</gene>
<dbReference type="EMBL" id="CP016793">
    <property type="protein sequence ID" value="ANZ36912.1"/>
    <property type="molecule type" value="Genomic_DNA"/>
</dbReference>
<evidence type="ECO:0000313" key="1">
    <source>
        <dbReference type="EMBL" id="ANZ36912.1"/>
    </source>
</evidence>
<dbReference type="Proteomes" id="UP000093053">
    <property type="component" value="Chromosome"/>
</dbReference>
<sequence length="151" mass="15291">MGWGWFWAWLGRVGAGRGDLVGVAAWVVAPGVPWMQRTCQVPPRTADRAVAMASVLRGSARRRARGAEVWAMVTTLPSTSLTMAFVSIASVLRLVARTAASSSDQMRRTAGASMVPADGEVDGSAATGAGVAVAGGCVAGNAGAGADGRSC</sequence>
<accession>A0A1B2HGS3</accession>
<organism evidence="1 2">
    <name type="scientific">Lentzea guizhouensis</name>
    <dbReference type="NCBI Taxonomy" id="1586287"/>
    <lineage>
        <taxon>Bacteria</taxon>
        <taxon>Bacillati</taxon>
        <taxon>Actinomycetota</taxon>
        <taxon>Actinomycetes</taxon>
        <taxon>Pseudonocardiales</taxon>
        <taxon>Pseudonocardiaceae</taxon>
        <taxon>Lentzea</taxon>
    </lineage>
</organism>
<reference evidence="1 2" key="1">
    <citation type="submission" date="2016-07" db="EMBL/GenBank/DDBJ databases">
        <title>Complete genome sequence of the Lentzea guizhouensis DHS C013.</title>
        <authorList>
            <person name="Cao C."/>
        </authorList>
    </citation>
    <scope>NUCLEOTIDE SEQUENCE [LARGE SCALE GENOMIC DNA]</scope>
    <source>
        <strain evidence="1 2">DHS C013</strain>
    </source>
</reference>